<name>A0A7J8Y3D1_GOSAI</name>
<proteinExistence type="predicted"/>
<feature type="region of interest" description="Disordered" evidence="1">
    <location>
        <begin position="84"/>
        <end position="114"/>
    </location>
</feature>
<evidence type="ECO:0000313" key="3">
    <source>
        <dbReference type="Proteomes" id="UP000593577"/>
    </source>
</evidence>
<protein>
    <submittedName>
        <fullName evidence="2">Uncharacterized protein</fullName>
    </submittedName>
</protein>
<evidence type="ECO:0000313" key="2">
    <source>
        <dbReference type="EMBL" id="MBA0694078.1"/>
    </source>
</evidence>
<sequence length="114" mass="13632">MDEGHSIMCHPLLNCVNHSQWKVKMKFFVQAFDYDAWRIITRGPLEVMHTLLYAMKEEVFKKFSSHGIFKDICDRLEEIYGDKKEENDTKKPYEKESLTRVEERKYEQPSESPP</sequence>
<keyword evidence="3" id="KW-1185">Reference proteome</keyword>
<feature type="compositionally biased region" description="Basic and acidic residues" evidence="1">
    <location>
        <begin position="84"/>
        <end position="108"/>
    </location>
</feature>
<gene>
    <name evidence="2" type="ORF">Goari_004408</name>
</gene>
<dbReference type="EMBL" id="JABFAA010000010">
    <property type="protein sequence ID" value="MBA0694078.1"/>
    <property type="molecule type" value="Genomic_DNA"/>
</dbReference>
<evidence type="ECO:0000256" key="1">
    <source>
        <dbReference type="SAM" id="MobiDB-lite"/>
    </source>
</evidence>
<dbReference type="Proteomes" id="UP000593577">
    <property type="component" value="Unassembled WGS sequence"/>
</dbReference>
<organism evidence="2 3">
    <name type="scientific">Gossypium aridum</name>
    <name type="common">American cotton</name>
    <name type="synonym">Erioxylum aridum</name>
    <dbReference type="NCBI Taxonomy" id="34290"/>
    <lineage>
        <taxon>Eukaryota</taxon>
        <taxon>Viridiplantae</taxon>
        <taxon>Streptophyta</taxon>
        <taxon>Embryophyta</taxon>
        <taxon>Tracheophyta</taxon>
        <taxon>Spermatophyta</taxon>
        <taxon>Magnoliopsida</taxon>
        <taxon>eudicotyledons</taxon>
        <taxon>Gunneridae</taxon>
        <taxon>Pentapetalae</taxon>
        <taxon>rosids</taxon>
        <taxon>malvids</taxon>
        <taxon>Malvales</taxon>
        <taxon>Malvaceae</taxon>
        <taxon>Malvoideae</taxon>
        <taxon>Gossypium</taxon>
    </lineage>
</organism>
<comment type="caution">
    <text evidence="2">The sequence shown here is derived from an EMBL/GenBank/DDBJ whole genome shotgun (WGS) entry which is preliminary data.</text>
</comment>
<dbReference type="AlphaFoldDB" id="A0A7J8Y3D1"/>
<accession>A0A7J8Y3D1</accession>
<reference evidence="2 3" key="1">
    <citation type="journal article" date="2019" name="Genome Biol. Evol.">
        <title>Insights into the evolution of the New World diploid cottons (Gossypium, subgenus Houzingenia) based on genome sequencing.</title>
        <authorList>
            <person name="Grover C.E."/>
            <person name="Arick M.A. 2nd"/>
            <person name="Thrash A."/>
            <person name="Conover J.L."/>
            <person name="Sanders W.S."/>
            <person name="Peterson D.G."/>
            <person name="Frelichowski J.E."/>
            <person name="Scheffler J.A."/>
            <person name="Scheffler B.E."/>
            <person name="Wendel J.F."/>
        </authorList>
    </citation>
    <scope>NUCLEOTIDE SEQUENCE [LARGE SCALE GENOMIC DNA]</scope>
    <source>
        <strain evidence="2">185</strain>
        <tissue evidence="2">Leaf</tissue>
    </source>
</reference>